<protein>
    <submittedName>
        <fullName evidence="2">DUF2183 domain-containing protein</fullName>
    </submittedName>
</protein>
<evidence type="ECO:0000259" key="1">
    <source>
        <dbReference type="Pfam" id="PF09949"/>
    </source>
</evidence>
<name>A0A5D0R3G5_9FLAO</name>
<proteinExistence type="predicted"/>
<sequence length="332" mass="38624">MFKKDPFQIITFHSYGSDTHFYLRGRALEDESINLEDKGWFKLLVNTYKRFESDEIKHVEINLRLPNDHVLKVTTDSKGYFKCEKQLEGLSPFANDEGWLPIVASFSDVTLKRNITNNNLFPAEILIPCEESEFGVISDIDDTILHTGVVSLFKWRVIFNTAFKGAFSRIPFEGAAKFYHKLHRGKSGKNANPLFYVSHSPWNLYRYLKYFLKTNDFPKGPILLRSVNGVFHKKSQDEKPQKQNEIIHILEAYPNLNFILIGDCGEYDADIYMEVSENYPNRILAIYLRIVNHKKKMLRIKALFENYKTTPTLLVESSNQAIIHARERGFIK</sequence>
<reference evidence="2 3" key="1">
    <citation type="submission" date="2019-08" db="EMBL/GenBank/DDBJ databases">
        <title>Genomes of Antarctic Bizionia species.</title>
        <authorList>
            <person name="Bowman J.P."/>
        </authorList>
    </citation>
    <scope>NUCLEOTIDE SEQUENCE [LARGE SCALE GENOMIC DNA]</scope>
    <source>
        <strain evidence="2 3">APA-1</strain>
    </source>
</reference>
<comment type="caution">
    <text evidence="2">The sequence shown here is derived from an EMBL/GenBank/DDBJ whole genome shotgun (WGS) entry which is preliminary data.</text>
</comment>
<dbReference type="InterPro" id="IPR019236">
    <property type="entry name" value="APP1_cat"/>
</dbReference>
<evidence type="ECO:0000313" key="2">
    <source>
        <dbReference type="EMBL" id="TYB75579.1"/>
    </source>
</evidence>
<dbReference type="InterPro" id="IPR052935">
    <property type="entry name" value="Mg2+_PAP"/>
</dbReference>
<dbReference type="EMBL" id="VSKL01000001">
    <property type="protein sequence ID" value="TYB75579.1"/>
    <property type="molecule type" value="Genomic_DNA"/>
</dbReference>
<dbReference type="PANTHER" id="PTHR28208:SF3">
    <property type="entry name" value="PHOSPHATIDATE PHOSPHATASE APP1"/>
    <property type="match status" value="1"/>
</dbReference>
<accession>A0A5D0R3G5</accession>
<dbReference type="OrthoDB" id="9789875at2"/>
<feature type="domain" description="Phosphatidate phosphatase APP1 catalytic" evidence="1">
    <location>
        <begin position="134"/>
        <end position="289"/>
    </location>
</feature>
<keyword evidence="3" id="KW-1185">Reference proteome</keyword>
<dbReference type="Proteomes" id="UP000324358">
    <property type="component" value="Unassembled WGS sequence"/>
</dbReference>
<gene>
    <name evidence="2" type="ORF">ES675_05515</name>
</gene>
<organism evidence="2 3">
    <name type="scientific">Bizionia algoritergicola</name>
    <dbReference type="NCBI Taxonomy" id="291187"/>
    <lineage>
        <taxon>Bacteria</taxon>
        <taxon>Pseudomonadati</taxon>
        <taxon>Bacteroidota</taxon>
        <taxon>Flavobacteriia</taxon>
        <taxon>Flavobacteriales</taxon>
        <taxon>Flavobacteriaceae</taxon>
        <taxon>Bizionia</taxon>
    </lineage>
</organism>
<dbReference type="AlphaFoldDB" id="A0A5D0R3G5"/>
<dbReference type="Pfam" id="PF09949">
    <property type="entry name" value="APP1_cat"/>
    <property type="match status" value="1"/>
</dbReference>
<evidence type="ECO:0000313" key="3">
    <source>
        <dbReference type="Proteomes" id="UP000324358"/>
    </source>
</evidence>
<dbReference type="PANTHER" id="PTHR28208">
    <property type="entry name" value="PHOSPHATIDATE PHOSPHATASE APP1"/>
    <property type="match status" value="1"/>
</dbReference>
<dbReference type="GO" id="GO:0008195">
    <property type="term" value="F:phosphatidate phosphatase activity"/>
    <property type="evidence" value="ECO:0007669"/>
    <property type="project" value="InterPro"/>
</dbReference>
<dbReference type="RefSeq" id="WP_066248402.1">
    <property type="nucleotide sequence ID" value="NZ_VSKL01000001.1"/>
</dbReference>